<protein>
    <submittedName>
        <fullName evidence="1">Uncharacterized protein</fullName>
    </submittedName>
</protein>
<organism evidence="1">
    <name type="scientific">Anguilla anguilla</name>
    <name type="common">European freshwater eel</name>
    <name type="synonym">Muraena anguilla</name>
    <dbReference type="NCBI Taxonomy" id="7936"/>
    <lineage>
        <taxon>Eukaryota</taxon>
        <taxon>Metazoa</taxon>
        <taxon>Chordata</taxon>
        <taxon>Craniata</taxon>
        <taxon>Vertebrata</taxon>
        <taxon>Euteleostomi</taxon>
        <taxon>Actinopterygii</taxon>
        <taxon>Neopterygii</taxon>
        <taxon>Teleostei</taxon>
        <taxon>Anguilliformes</taxon>
        <taxon>Anguillidae</taxon>
        <taxon>Anguilla</taxon>
    </lineage>
</organism>
<accession>A0A0E9S1R0</accession>
<reference evidence="1" key="1">
    <citation type="submission" date="2014-11" db="EMBL/GenBank/DDBJ databases">
        <authorList>
            <person name="Amaro Gonzalez C."/>
        </authorList>
    </citation>
    <scope>NUCLEOTIDE SEQUENCE</scope>
</reference>
<proteinExistence type="predicted"/>
<evidence type="ECO:0000313" key="1">
    <source>
        <dbReference type="EMBL" id="JAH35344.1"/>
    </source>
</evidence>
<dbReference type="EMBL" id="GBXM01073233">
    <property type="protein sequence ID" value="JAH35344.1"/>
    <property type="molecule type" value="Transcribed_RNA"/>
</dbReference>
<reference evidence="1" key="2">
    <citation type="journal article" date="2015" name="Fish Shellfish Immunol.">
        <title>Early steps in the European eel (Anguilla anguilla)-Vibrio vulnificus interaction in the gills: Role of the RtxA13 toxin.</title>
        <authorList>
            <person name="Callol A."/>
            <person name="Pajuelo D."/>
            <person name="Ebbesson L."/>
            <person name="Teles M."/>
            <person name="MacKenzie S."/>
            <person name="Amaro C."/>
        </authorList>
    </citation>
    <scope>NUCLEOTIDE SEQUENCE</scope>
</reference>
<name>A0A0E9S1R0_ANGAN</name>
<dbReference type="AlphaFoldDB" id="A0A0E9S1R0"/>
<sequence length="29" mass="3025">MLKVIECSQIKASHSALIPPASTGRPAAF</sequence>